<reference evidence="10" key="2">
    <citation type="submission" date="2016-04" db="UniProtKB">
        <authorList>
            <consortium name="WormBaseParasite"/>
        </authorList>
    </citation>
    <scope>IDENTIFICATION</scope>
</reference>
<feature type="domain" description="RNA polymerase Rpb2" evidence="8">
    <location>
        <begin position="207"/>
        <end position="267"/>
    </location>
</feature>
<dbReference type="InterPro" id="IPR007646">
    <property type="entry name" value="RNA_pol_Rpb2_4"/>
</dbReference>
<accession>A0A158P626</accession>
<evidence type="ECO:0000256" key="5">
    <source>
        <dbReference type="ARBA" id="ARBA00022695"/>
    </source>
</evidence>
<dbReference type="GO" id="GO:0032549">
    <property type="term" value="F:ribonucleoside binding"/>
    <property type="evidence" value="ECO:0007669"/>
    <property type="project" value="InterPro"/>
</dbReference>
<dbReference type="WBParaSite" id="ACAC_0000049601-mRNA-1">
    <property type="protein sequence ID" value="ACAC_0000049601-mRNA-1"/>
    <property type="gene ID" value="ACAC_0000049601"/>
</dbReference>
<dbReference type="GO" id="GO:0006351">
    <property type="term" value="P:DNA-templated transcription"/>
    <property type="evidence" value="ECO:0007669"/>
    <property type="project" value="InterPro"/>
</dbReference>
<evidence type="ECO:0000256" key="1">
    <source>
        <dbReference type="ARBA" id="ARBA00006835"/>
    </source>
</evidence>
<proteinExistence type="inferred from homology"/>
<evidence type="ECO:0000256" key="6">
    <source>
        <dbReference type="ARBA" id="ARBA00023163"/>
    </source>
</evidence>
<name>A0A158P626_ANGCA</name>
<dbReference type="Gene3D" id="3.90.1070.20">
    <property type="match status" value="1"/>
</dbReference>
<comment type="similarity">
    <text evidence="1">Belongs to the RNA polymerase beta chain family.</text>
</comment>
<evidence type="ECO:0000259" key="8">
    <source>
        <dbReference type="Pfam" id="PF04566"/>
    </source>
</evidence>
<evidence type="ECO:0000313" key="9">
    <source>
        <dbReference type="Proteomes" id="UP000035642"/>
    </source>
</evidence>
<feature type="domain" description="DNA-directed RNA polymerase subunit 2 hybrid-binding" evidence="7">
    <location>
        <begin position="350"/>
        <end position="474"/>
    </location>
</feature>
<reference evidence="9" key="1">
    <citation type="submission" date="2012-09" db="EMBL/GenBank/DDBJ databases">
        <authorList>
            <person name="Martin A.A."/>
        </authorList>
    </citation>
    <scope>NUCLEOTIDE SEQUENCE</scope>
</reference>
<protein>
    <recommendedName>
        <fullName evidence="2">DNA-directed RNA polymerase</fullName>
        <ecNumber evidence="2">2.7.7.6</ecNumber>
    </recommendedName>
</protein>
<organism evidence="9 10">
    <name type="scientific">Angiostrongylus cantonensis</name>
    <name type="common">Rat lungworm</name>
    <dbReference type="NCBI Taxonomy" id="6313"/>
    <lineage>
        <taxon>Eukaryota</taxon>
        <taxon>Metazoa</taxon>
        <taxon>Ecdysozoa</taxon>
        <taxon>Nematoda</taxon>
        <taxon>Chromadorea</taxon>
        <taxon>Rhabditida</taxon>
        <taxon>Rhabditina</taxon>
        <taxon>Rhabditomorpha</taxon>
        <taxon>Strongyloidea</taxon>
        <taxon>Metastrongylidae</taxon>
        <taxon>Angiostrongylus</taxon>
    </lineage>
</organism>
<dbReference type="InterPro" id="IPR015712">
    <property type="entry name" value="DNA-dir_RNA_pol_su2"/>
</dbReference>
<evidence type="ECO:0000313" key="10">
    <source>
        <dbReference type="WBParaSite" id="ACAC_0000049601-mRNA-1"/>
    </source>
</evidence>
<dbReference type="GO" id="GO:0003899">
    <property type="term" value="F:DNA-directed RNA polymerase activity"/>
    <property type="evidence" value="ECO:0007669"/>
    <property type="project" value="UniProtKB-EC"/>
</dbReference>
<dbReference type="STRING" id="6313.A0A158P626"/>
<evidence type="ECO:0000256" key="2">
    <source>
        <dbReference type="ARBA" id="ARBA00012418"/>
    </source>
</evidence>
<evidence type="ECO:0000256" key="4">
    <source>
        <dbReference type="ARBA" id="ARBA00022679"/>
    </source>
</evidence>
<dbReference type="GO" id="GO:0003677">
    <property type="term" value="F:DNA binding"/>
    <property type="evidence" value="ECO:0007669"/>
    <property type="project" value="InterPro"/>
</dbReference>
<evidence type="ECO:0000259" key="7">
    <source>
        <dbReference type="Pfam" id="PF00562"/>
    </source>
</evidence>
<dbReference type="EC" id="2.7.7.6" evidence="2"/>
<keyword evidence="3" id="KW-0240">DNA-directed RNA polymerase</keyword>
<dbReference type="Proteomes" id="UP000035642">
    <property type="component" value="Unassembled WGS sequence"/>
</dbReference>
<keyword evidence="5" id="KW-0548">Nucleotidyltransferase</keyword>
<dbReference type="Gene3D" id="2.40.270.10">
    <property type="entry name" value="DNA-directed RNA polymerase, subunit 2, domain 6"/>
    <property type="match status" value="1"/>
</dbReference>
<evidence type="ECO:0000256" key="3">
    <source>
        <dbReference type="ARBA" id="ARBA00022478"/>
    </source>
</evidence>
<sequence>MEMLELSLDEAFVIQVGQILSNMSLKPINSISSAVPGQNIAVIFIGVRGVKSDVTREQLTNTLLGTCSPAFTNSTGSSRTLWSRLYGKEKLHLNVEKCINRNGGFSLDMFVSKCQHNSWPCLFSGHKKLERSGEAQQSIDRSAAAFVFPFLYVMWSPEDQAVHLVNNLASVPFTSDGSLSVPNLDFLEEWWIENSKEMAPHANSTSIFVNGAWLGIHREWNAFSPHLGKFREMGFIASEPSMARDKDGGIQFHTNAGHVCRPLLNVENQKLALEKSGIDKLEVNSILTTFSLLRFKVKSNFLKIVNQGVTIVAMTPEDLKVGGYCGTNIKRMVHSATIRGIALWGKKQWVYTTNFLVFMDIFVRVLHLAQKPLVTSGSAEYFRVVLAGTNTTVLILSYSGCNQEDSVIMNHSAVDGGANQKLIEKPTREKCFGMRYSLYYKLRETSSTYPHFQVDDSSFVCPLLRVSEEDVITNHKFIEKSSRGECFEMRYSLWYCWFNSSLQASSR</sequence>
<keyword evidence="4" id="KW-0808">Transferase</keyword>
<dbReference type="InterPro" id="IPR037033">
    <property type="entry name" value="DNA-dir_RNAP_su2_hyb_sf"/>
</dbReference>
<dbReference type="PANTHER" id="PTHR20856">
    <property type="entry name" value="DNA-DIRECTED RNA POLYMERASE I SUBUNIT 2"/>
    <property type="match status" value="1"/>
</dbReference>
<dbReference type="Pfam" id="PF04566">
    <property type="entry name" value="RNA_pol_Rpb2_4"/>
    <property type="match status" value="1"/>
</dbReference>
<dbReference type="Pfam" id="PF00562">
    <property type="entry name" value="RNA_pol_Rpb2_6"/>
    <property type="match status" value="1"/>
</dbReference>
<dbReference type="InterPro" id="IPR007120">
    <property type="entry name" value="DNA-dir_RNAP_su2_dom"/>
</dbReference>
<dbReference type="GO" id="GO:0000428">
    <property type="term" value="C:DNA-directed RNA polymerase complex"/>
    <property type="evidence" value="ECO:0007669"/>
    <property type="project" value="UniProtKB-KW"/>
</dbReference>
<keyword evidence="9" id="KW-1185">Reference proteome</keyword>
<keyword evidence="6" id="KW-0804">Transcription</keyword>
<dbReference type="SUPFAM" id="SSF64484">
    <property type="entry name" value="beta and beta-prime subunits of DNA dependent RNA-polymerase"/>
    <property type="match status" value="1"/>
</dbReference>
<dbReference type="AlphaFoldDB" id="A0A158P626"/>